<dbReference type="Pfam" id="PF13337">
    <property type="entry name" value="BrxL_ATPase"/>
    <property type="match status" value="1"/>
</dbReference>
<gene>
    <name evidence="3" type="ORF">XVE_4189</name>
</gene>
<dbReference type="Pfam" id="PF20442">
    <property type="entry name" value="BrxL_N"/>
    <property type="match status" value="1"/>
</dbReference>
<dbReference type="Pfam" id="PF05362">
    <property type="entry name" value="Lon_C"/>
    <property type="match status" value="1"/>
</dbReference>
<dbReference type="InterPro" id="IPR020568">
    <property type="entry name" value="Ribosomal_Su5_D2-typ_SF"/>
</dbReference>
<reference evidence="3 4" key="1">
    <citation type="journal article" date="2011" name="BMC Genomics">
        <title>Comparative genomics reveals diversity among xanthomonads infecting tomato and pepper.</title>
        <authorList>
            <person name="Potnis N."/>
            <person name="Krasileva K."/>
            <person name="Chow V."/>
            <person name="Almeida N.F."/>
            <person name="Patil P.B."/>
            <person name="Ryan R.P."/>
            <person name="Sharlach M."/>
            <person name="Behlau F."/>
            <person name="Dow J.M."/>
            <person name="Momol M.T."/>
            <person name="White F.F."/>
            <person name="Preston J.F."/>
            <person name="Vinatzer B.A."/>
            <person name="Koebnik R."/>
            <person name="Setubal J.C."/>
            <person name="Norman D.J."/>
            <person name="Staskawicz B.J."/>
            <person name="Jones J.B."/>
        </authorList>
    </citation>
    <scope>NUCLEOTIDE SEQUENCE [LARGE SCALE GENOMIC DNA]</scope>
    <source>
        <strain evidence="3 4">ATCC 35937</strain>
    </source>
</reference>
<feature type="domain" description="Lon proteolytic" evidence="1">
    <location>
        <begin position="517"/>
        <end position="678"/>
    </location>
</feature>
<comment type="caution">
    <text evidence="3">The sequence shown here is derived from an EMBL/GenBank/DDBJ whole genome shotgun (WGS) entry which is preliminary data.</text>
</comment>
<dbReference type="NCBIfam" id="TIGR02688">
    <property type="entry name" value="BREX system Lon protease-like protein BrxL"/>
    <property type="match status" value="1"/>
</dbReference>
<organism evidence="3 4">
    <name type="scientific">Xanthomonas vesicatoria ATCC 35937</name>
    <dbReference type="NCBI Taxonomy" id="925775"/>
    <lineage>
        <taxon>Bacteria</taxon>
        <taxon>Pseudomonadati</taxon>
        <taxon>Pseudomonadota</taxon>
        <taxon>Gammaproteobacteria</taxon>
        <taxon>Lysobacterales</taxon>
        <taxon>Lysobacteraceae</taxon>
        <taxon>Xanthomonas</taxon>
    </lineage>
</organism>
<dbReference type="eggNOG" id="COG4930">
    <property type="taxonomic scope" value="Bacteria"/>
</dbReference>
<dbReference type="InterPro" id="IPR046838">
    <property type="entry name" value="BrxL_N"/>
</dbReference>
<dbReference type="InterPro" id="IPR014061">
    <property type="entry name" value="BrxL-like"/>
</dbReference>
<dbReference type="InterPro" id="IPR008269">
    <property type="entry name" value="Lon_proteolytic"/>
</dbReference>
<dbReference type="InterPro" id="IPR027417">
    <property type="entry name" value="P-loop_NTPase"/>
</dbReference>
<proteinExistence type="predicted"/>
<dbReference type="GeneID" id="46983373"/>
<evidence type="ECO:0000259" key="2">
    <source>
        <dbReference type="Pfam" id="PF20442"/>
    </source>
</evidence>
<name>F0BIT3_9XANT</name>
<dbReference type="InterPro" id="IPR014721">
    <property type="entry name" value="Ribsml_uS5_D2-typ_fold_subgr"/>
</dbReference>
<evidence type="ECO:0000259" key="1">
    <source>
        <dbReference type="Pfam" id="PF05362"/>
    </source>
</evidence>
<dbReference type="Proteomes" id="UP000003299">
    <property type="component" value="Unassembled WGS sequence"/>
</dbReference>
<accession>F0BIT3</accession>
<protein>
    <submittedName>
        <fullName evidence="3">Uncharacterized protein</fullName>
    </submittedName>
</protein>
<dbReference type="AlphaFoldDB" id="F0BIT3"/>
<sequence length="682" mass="75586">MVELDQIDRKAASELDGYLVRKDLVRTFSRQFPVPTYVVEFMLGRYCASIDQEEIDEGLEIVQRQLKSRTVRAGEEELFKARALETGEVKIIDLVTARVDNKGEYVASLPSLRLTDVRISSELVNQHERMLTGGFYAELGVTFDVAIAQEAKGRPFGITSLREIQLSKRDVLDTLAKARQSFTTEEWKCFLLRSIGIESGGLSDRERNALFLRMVPFVERNYNLVELGPRGTGKSHLFQQVSPYAHLISGGKATVAKMFVENTAKGRRGLVCQYDVVCFDEVSGISFDQKDGVNIMKGYMESGEFSRGKESIRADGSIVMVGNFDVDVEYQQRIGHLFGPMPPEMRDDTAFMDRIHAFLPGWDVPKINKELVTNHFGLVSDFLSECWSQLRSQSRVSELQSRVFFGGALSGRDTNAINKTVSGLLKLLYPSADVPVPDEDLEWAVRIAMEVRRRVKEQQKRVGAAEFRNTHFSYIMDADGVEKFVSTPELQSENSIGGDPLEPGQVWTISPGGGEEGSGLYRIEVNEGPGSGVKVLNKPIPPAFRESIGFAEQNLYARSMQLVGDKDPRQHEFTVQLRAFDAAKSGAKLGVASLVALCTSLLKRNVRGGLIIVGEINLGGSLEPVHNAVTIAEIAVEKGAASLLMPVACRRQLVDLSDDMATKIDIQFYSDARDALMKATAD</sequence>
<dbReference type="SUPFAM" id="SSF54211">
    <property type="entry name" value="Ribosomal protein S5 domain 2-like"/>
    <property type="match status" value="1"/>
</dbReference>
<feature type="domain" description="BREX system Lon protease-like BrxL N-terminal" evidence="2">
    <location>
        <begin position="16"/>
        <end position="141"/>
    </location>
</feature>
<dbReference type="SUPFAM" id="SSF52540">
    <property type="entry name" value="P-loop containing nucleoside triphosphate hydrolases"/>
    <property type="match status" value="1"/>
</dbReference>
<dbReference type="Gene3D" id="3.30.230.10">
    <property type="match status" value="1"/>
</dbReference>
<dbReference type="EMBL" id="AEQV01000196">
    <property type="protein sequence ID" value="EGD07599.1"/>
    <property type="molecule type" value="Genomic_DNA"/>
</dbReference>
<evidence type="ECO:0000313" key="4">
    <source>
        <dbReference type="Proteomes" id="UP000003299"/>
    </source>
</evidence>
<dbReference type="RefSeq" id="WP_005996539.1">
    <property type="nucleotide sequence ID" value="NZ_AEQV01000196.1"/>
</dbReference>
<dbReference type="PRINTS" id="PR00830">
    <property type="entry name" value="ENDOLAPTASE"/>
</dbReference>
<evidence type="ECO:0000313" key="3">
    <source>
        <dbReference type="EMBL" id="EGD07599.1"/>
    </source>
</evidence>
<dbReference type="KEGG" id="xve:BJD12_18765"/>